<gene>
    <name evidence="1" type="ORF">QWJ38_20595</name>
</gene>
<evidence type="ECO:0000313" key="1">
    <source>
        <dbReference type="EMBL" id="MDN3922699.1"/>
    </source>
</evidence>
<evidence type="ECO:0008006" key="3">
    <source>
        <dbReference type="Google" id="ProtNLM"/>
    </source>
</evidence>
<dbReference type="SUPFAM" id="SSF55144">
    <property type="entry name" value="LigT-like"/>
    <property type="match status" value="1"/>
</dbReference>
<keyword evidence="2" id="KW-1185">Reference proteome</keyword>
<name>A0ABT8DYQ0_9BURK</name>
<dbReference type="Gene3D" id="3.90.1140.10">
    <property type="entry name" value="Cyclic phosphodiesterase"/>
    <property type="match status" value="1"/>
</dbReference>
<organism evidence="1 2">
    <name type="scientific">Roseateles violae</name>
    <dbReference type="NCBI Taxonomy" id="3058042"/>
    <lineage>
        <taxon>Bacteria</taxon>
        <taxon>Pseudomonadati</taxon>
        <taxon>Pseudomonadota</taxon>
        <taxon>Betaproteobacteria</taxon>
        <taxon>Burkholderiales</taxon>
        <taxon>Sphaerotilaceae</taxon>
        <taxon>Roseateles</taxon>
    </lineage>
</organism>
<dbReference type="Proteomes" id="UP001228044">
    <property type="component" value="Unassembled WGS sequence"/>
</dbReference>
<accession>A0ABT8DYQ0</accession>
<evidence type="ECO:0000313" key="2">
    <source>
        <dbReference type="Proteomes" id="UP001228044"/>
    </source>
</evidence>
<dbReference type="RefSeq" id="WP_290360989.1">
    <property type="nucleotide sequence ID" value="NZ_JAUHHC010000005.1"/>
</dbReference>
<protein>
    <recommendedName>
        <fullName evidence="3">2'-5' RNA ligase</fullName>
    </recommendedName>
</protein>
<comment type="caution">
    <text evidence="1">The sequence shown here is derived from an EMBL/GenBank/DDBJ whole genome shotgun (WGS) entry which is preliminary data.</text>
</comment>
<sequence length="221" mass="24630">MALDLSSNLFPFDCARQGLLDGFEGDSPPYQNAGFGEPRRQPLGYNLFLAVLTSLADAGKILVDTKPLRQQLGIPLQGLQSADRLHATVLNLNQGLGADGLPPQLVIDAIVAALSGIRFGALQLRFDRLRGFRDQAFTLRCEARSRQRFIELRRLVTALLRRVGQRPLSNGDPHMTLHYRMPHSVGDLPMNAIEYPAERLVLILSHVGLHRHDHLVSWPLH</sequence>
<reference evidence="1 2" key="1">
    <citation type="submission" date="2023-06" db="EMBL/GenBank/DDBJ databases">
        <title>Pelomonas sp. PFR6 16S ribosomal RNA gene Genome sequencing and assembly.</title>
        <authorList>
            <person name="Woo H."/>
        </authorList>
    </citation>
    <scope>NUCLEOTIDE SEQUENCE [LARGE SCALE GENOMIC DNA]</scope>
    <source>
        <strain evidence="1 2">PFR6</strain>
    </source>
</reference>
<dbReference type="EMBL" id="JAUHHC010000005">
    <property type="protein sequence ID" value="MDN3922699.1"/>
    <property type="molecule type" value="Genomic_DNA"/>
</dbReference>
<proteinExistence type="predicted"/>
<dbReference type="InterPro" id="IPR009097">
    <property type="entry name" value="Cyclic_Pdiesterase"/>
</dbReference>